<dbReference type="PIRSF" id="PIRSF001435">
    <property type="entry name" value="Nth"/>
    <property type="match status" value="1"/>
</dbReference>
<dbReference type="Gene3D" id="1.10.1670.10">
    <property type="entry name" value="Helix-hairpin-Helix base-excision DNA repair enzymes (C-terminal)"/>
    <property type="match status" value="1"/>
</dbReference>
<dbReference type="PROSITE" id="PS01155">
    <property type="entry name" value="ENDONUCLEASE_III_2"/>
    <property type="match status" value="1"/>
</dbReference>
<dbReference type="AlphaFoldDB" id="A0A485M5V5"/>
<dbReference type="InterPro" id="IPR003265">
    <property type="entry name" value="HhH-GPD_domain"/>
</dbReference>
<keyword evidence="8" id="KW-0255">Endonuclease</keyword>
<evidence type="ECO:0000256" key="2">
    <source>
        <dbReference type="ARBA" id="ARBA00022763"/>
    </source>
</evidence>
<dbReference type="SMART" id="SM00478">
    <property type="entry name" value="ENDO3c"/>
    <property type="match status" value="1"/>
</dbReference>
<reference evidence="8" key="1">
    <citation type="submission" date="2019-03" db="EMBL/GenBank/DDBJ databases">
        <authorList>
            <person name="Hao L."/>
        </authorList>
    </citation>
    <scope>NUCLEOTIDE SEQUENCE</scope>
</reference>
<dbReference type="Gene3D" id="1.10.340.30">
    <property type="entry name" value="Hypothetical protein, domain 2"/>
    <property type="match status" value="1"/>
</dbReference>
<keyword evidence="6" id="KW-0326">Glycosidase</keyword>
<dbReference type="InterPro" id="IPR023170">
    <property type="entry name" value="HhH_base_excis_C"/>
</dbReference>
<dbReference type="EMBL" id="CAADRM010000144">
    <property type="protein sequence ID" value="VFU18140.1"/>
    <property type="molecule type" value="Genomic_DNA"/>
</dbReference>
<dbReference type="GO" id="GO:0003677">
    <property type="term" value="F:DNA binding"/>
    <property type="evidence" value="ECO:0007669"/>
    <property type="project" value="InterPro"/>
</dbReference>
<keyword evidence="3" id="KW-0378">Hydrolase</keyword>
<protein>
    <submittedName>
        <fullName evidence="8">Endonuclease III</fullName>
        <ecNumber evidence="8">4.2.99.18</ecNumber>
    </submittedName>
</protein>
<keyword evidence="4" id="KW-0234">DNA repair</keyword>
<evidence type="ECO:0000259" key="7">
    <source>
        <dbReference type="SMART" id="SM00478"/>
    </source>
</evidence>
<dbReference type="CDD" id="cd00056">
    <property type="entry name" value="ENDO3c"/>
    <property type="match status" value="1"/>
</dbReference>
<organism evidence="8">
    <name type="scientific">anaerobic digester metagenome</name>
    <dbReference type="NCBI Taxonomy" id="1263854"/>
    <lineage>
        <taxon>unclassified sequences</taxon>
        <taxon>metagenomes</taxon>
        <taxon>ecological metagenomes</taxon>
    </lineage>
</organism>
<evidence type="ECO:0000256" key="4">
    <source>
        <dbReference type="ARBA" id="ARBA00023204"/>
    </source>
</evidence>
<evidence type="ECO:0000256" key="3">
    <source>
        <dbReference type="ARBA" id="ARBA00022801"/>
    </source>
</evidence>
<dbReference type="PANTHER" id="PTHR43286">
    <property type="entry name" value="ENDONUCLEASE III-LIKE PROTEIN 1"/>
    <property type="match status" value="1"/>
</dbReference>
<dbReference type="GO" id="GO:0006285">
    <property type="term" value="P:base-excision repair, AP site formation"/>
    <property type="evidence" value="ECO:0007669"/>
    <property type="project" value="TreeGrafter"/>
</dbReference>
<feature type="domain" description="HhH-GPD" evidence="7">
    <location>
        <begin position="51"/>
        <end position="198"/>
    </location>
</feature>
<keyword evidence="8" id="KW-0540">Nuclease</keyword>
<dbReference type="GO" id="GO:0000703">
    <property type="term" value="F:oxidized pyrimidine nucleobase lesion DNA N-glycosylase activity"/>
    <property type="evidence" value="ECO:0007669"/>
    <property type="project" value="TreeGrafter"/>
</dbReference>
<dbReference type="EC" id="4.2.99.18" evidence="8"/>
<dbReference type="InterPro" id="IPR004036">
    <property type="entry name" value="Endonuclease-III-like_CS2"/>
</dbReference>
<keyword evidence="2" id="KW-0227">DNA damage</keyword>
<name>A0A485M5V5_9ZZZZ</name>
<accession>A0A485M5V5</accession>
<gene>
    <name evidence="8" type="primary">nth</name>
    <name evidence="8" type="ORF">SCFA_770028</name>
</gene>
<keyword evidence="5 8" id="KW-0456">Lyase</keyword>
<dbReference type="InterPro" id="IPR000445">
    <property type="entry name" value="HhH_motif"/>
</dbReference>
<dbReference type="GO" id="GO:0140078">
    <property type="term" value="F:class I DNA-(apurinic or apyrimidinic site) endonuclease activity"/>
    <property type="evidence" value="ECO:0007669"/>
    <property type="project" value="UniProtKB-EC"/>
</dbReference>
<dbReference type="Pfam" id="PF00730">
    <property type="entry name" value="HhH-GPD"/>
    <property type="match status" value="1"/>
</dbReference>
<evidence type="ECO:0000256" key="6">
    <source>
        <dbReference type="ARBA" id="ARBA00023295"/>
    </source>
</evidence>
<evidence type="ECO:0000256" key="5">
    <source>
        <dbReference type="ARBA" id="ARBA00023239"/>
    </source>
</evidence>
<dbReference type="GO" id="GO:0006289">
    <property type="term" value="P:nucleotide-excision repair"/>
    <property type="evidence" value="ECO:0007669"/>
    <property type="project" value="TreeGrafter"/>
</dbReference>
<evidence type="ECO:0000256" key="1">
    <source>
        <dbReference type="ARBA" id="ARBA00008343"/>
    </source>
</evidence>
<sequence length="225" mass="25562">MHSREEKRPFDIRQVMERIRQAVQPFPKAALTQLAKEGHTSAFEQLMACIISARTFDETTLVCSRRLFALGRTPGQVAALDPALIERAIIPSSFHDIKALRIHAAAHRIVDEYHGVLPCKREVLLSLPGVGPKCANLVLAIACGENRISVDTHVHRITNRWGYIQTTRPEQSLRVLEERLPVEYWSEINRILVPFGKNICTSRLPRCSTCPVLDMCRQVKVTRHR</sequence>
<proteinExistence type="inferred from homology"/>
<dbReference type="SUPFAM" id="SSF48150">
    <property type="entry name" value="DNA-glycosylase"/>
    <property type="match status" value="1"/>
</dbReference>
<dbReference type="InterPro" id="IPR011257">
    <property type="entry name" value="DNA_glycosylase"/>
</dbReference>
<comment type="similarity">
    <text evidence="1">Belongs to the Nth/MutY family.</text>
</comment>
<evidence type="ECO:0000313" key="8">
    <source>
        <dbReference type="EMBL" id="VFU18140.1"/>
    </source>
</evidence>
<dbReference type="Pfam" id="PF00633">
    <property type="entry name" value="HHH"/>
    <property type="match status" value="1"/>
</dbReference>
<dbReference type="PANTHER" id="PTHR43286:SF1">
    <property type="entry name" value="ENDONUCLEASE III-LIKE PROTEIN 1"/>
    <property type="match status" value="1"/>
</dbReference>